<accession>A0A943I485</accession>
<dbReference type="InterPro" id="IPR001387">
    <property type="entry name" value="Cro/C1-type_HTH"/>
</dbReference>
<evidence type="ECO:0000259" key="1">
    <source>
        <dbReference type="PROSITE" id="PS50943"/>
    </source>
</evidence>
<protein>
    <submittedName>
        <fullName evidence="2">Helix-turn-helix transcriptional regulator</fullName>
    </submittedName>
</protein>
<dbReference type="CDD" id="cd00093">
    <property type="entry name" value="HTH_XRE"/>
    <property type="match status" value="1"/>
</dbReference>
<dbReference type="Proteomes" id="UP000751224">
    <property type="component" value="Unassembled WGS sequence"/>
</dbReference>
<evidence type="ECO:0000313" key="2">
    <source>
        <dbReference type="EMBL" id="MBS5588427.1"/>
    </source>
</evidence>
<feature type="domain" description="HTH cro/C1-type" evidence="1">
    <location>
        <begin position="16"/>
        <end position="72"/>
    </location>
</feature>
<comment type="caution">
    <text evidence="2">The sequence shown here is derived from an EMBL/GenBank/DDBJ whole genome shotgun (WGS) entry which is preliminary data.</text>
</comment>
<evidence type="ECO:0000313" key="3">
    <source>
        <dbReference type="Proteomes" id="UP000751224"/>
    </source>
</evidence>
<dbReference type="EMBL" id="JAGZCC010000032">
    <property type="protein sequence ID" value="MBS5588427.1"/>
    <property type="molecule type" value="Genomic_DNA"/>
</dbReference>
<reference evidence="2" key="1">
    <citation type="submission" date="2021-02" db="EMBL/GenBank/DDBJ databases">
        <title>Infant gut strain persistence is associated with maternal origin, phylogeny, and functional potential including surface adhesion and iron acquisition.</title>
        <authorList>
            <person name="Lou Y.C."/>
        </authorList>
    </citation>
    <scope>NUCLEOTIDE SEQUENCE</scope>
    <source>
        <strain evidence="2">L3_108_000G1_dasL3_108_000G1_metabat.metabat.11</strain>
    </source>
</reference>
<name>A0A943I485_9FIRM</name>
<dbReference type="PROSITE" id="PS50943">
    <property type="entry name" value="HTH_CROC1"/>
    <property type="match status" value="1"/>
</dbReference>
<dbReference type="Pfam" id="PF01381">
    <property type="entry name" value="HTH_3"/>
    <property type="match status" value="1"/>
</dbReference>
<sequence length="149" mass="17342">MAKIDMMLYKEIGKILKRERLNKEMSLDQLVESINNIKTKSTLKRYEDGKSRIDMDVLPIVCKALNINYVDVIKEAENEVDFHNSNNSSLGDYVKNVSYLKDKPELLELYEDIIANDQLVLLFDKAKKLSPEDLEQVLKIIDTFNKETR</sequence>
<proteinExistence type="predicted"/>
<dbReference type="SUPFAM" id="SSF47413">
    <property type="entry name" value="lambda repressor-like DNA-binding domains"/>
    <property type="match status" value="1"/>
</dbReference>
<organism evidence="2 3">
    <name type="scientific">Thomasclavelia spiroformis</name>
    <dbReference type="NCBI Taxonomy" id="29348"/>
    <lineage>
        <taxon>Bacteria</taxon>
        <taxon>Bacillati</taxon>
        <taxon>Bacillota</taxon>
        <taxon>Erysipelotrichia</taxon>
        <taxon>Erysipelotrichales</taxon>
        <taxon>Coprobacillaceae</taxon>
        <taxon>Thomasclavelia</taxon>
    </lineage>
</organism>
<dbReference type="RefSeq" id="WP_303887182.1">
    <property type="nucleotide sequence ID" value="NZ_JAGZCC010000032.1"/>
</dbReference>
<dbReference type="SMART" id="SM00530">
    <property type="entry name" value="HTH_XRE"/>
    <property type="match status" value="1"/>
</dbReference>
<dbReference type="InterPro" id="IPR010982">
    <property type="entry name" value="Lambda_DNA-bd_dom_sf"/>
</dbReference>
<gene>
    <name evidence="2" type="ORF">KHX14_06365</name>
</gene>
<dbReference type="GO" id="GO:0003677">
    <property type="term" value="F:DNA binding"/>
    <property type="evidence" value="ECO:0007669"/>
    <property type="project" value="InterPro"/>
</dbReference>
<dbReference type="AlphaFoldDB" id="A0A943I485"/>
<dbReference type="Gene3D" id="1.10.260.40">
    <property type="entry name" value="lambda repressor-like DNA-binding domains"/>
    <property type="match status" value="1"/>
</dbReference>